<proteinExistence type="predicted"/>
<feature type="signal peptide" evidence="1">
    <location>
        <begin position="1"/>
        <end position="24"/>
    </location>
</feature>
<dbReference type="AlphaFoldDB" id="A0A7W9AM55"/>
<dbReference type="EMBL" id="JACIJJ010000001">
    <property type="protein sequence ID" value="MBB5696985.1"/>
    <property type="molecule type" value="Genomic_DNA"/>
</dbReference>
<feature type="chain" id="PRO_5031464757" description="Outer membrane protein beta-barrel domain-containing protein" evidence="1">
    <location>
        <begin position="25"/>
        <end position="302"/>
    </location>
</feature>
<evidence type="ECO:0000313" key="2">
    <source>
        <dbReference type="EMBL" id="MBB5696985.1"/>
    </source>
</evidence>
<evidence type="ECO:0000256" key="1">
    <source>
        <dbReference type="SAM" id="SignalP"/>
    </source>
</evidence>
<evidence type="ECO:0000313" key="3">
    <source>
        <dbReference type="Proteomes" id="UP000557739"/>
    </source>
</evidence>
<organism evidence="2 3">
    <name type="scientific">Sphingomonas yantingensis</name>
    <dbReference type="NCBI Taxonomy" id="1241761"/>
    <lineage>
        <taxon>Bacteria</taxon>
        <taxon>Pseudomonadati</taxon>
        <taxon>Pseudomonadota</taxon>
        <taxon>Alphaproteobacteria</taxon>
        <taxon>Sphingomonadales</taxon>
        <taxon>Sphingomonadaceae</taxon>
        <taxon>Sphingomonas</taxon>
    </lineage>
</organism>
<dbReference type="Proteomes" id="UP000557739">
    <property type="component" value="Unassembled WGS sequence"/>
</dbReference>
<comment type="caution">
    <text evidence="2">The sequence shown here is derived from an EMBL/GenBank/DDBJ whole genome shotgun (WGS) entry which is preliminary data.</text>
</comment>
<reference evidence="2 3" key="1">
    <citation type="submission" date="2020-08" db="EMBL/GenBank/DDBJ databases">
        <title>Genomic Encyclopedia of Type Strains, Phase IV (KMG-IV): sequencing the most valuable type-strain genomes for metagenomic binning, comparative biology and taxonomic classification.</title>
        <authorList>
            <person name="Goeker M."/>
        </authorList>
    </citation>
    <scope>NUCLEOTIDE SEQUENCE [LARGE SCALE GENOMIC DNA]</scope>
    <source>
        <strain evidence="2 3">DSM 27244</strain>
    </source>
</reference>
<keyword evidence="1" id="KW-0732">Signal</keyword>
<sequence>MTAYTGRAFCFSLAAMIMPSVCVAQTAPTSPRPAAEIERQMAELQKELAASKLAEANAAIAAETAAKAKADQARIYLASISGAPPTQPGVTAPAALIQQSQPSPGTVTTTTEKPDGTKVVEVKPWTQEGIRANTTGKQTFGGINFGVGVAFSYDLGSNGRVSDASVVDGIVRVNRTENVRARFVLESHFLFTPTNIGGVKRFFGFENTATEKNWGVGPFIALQPGGAEAIIDAIGAGVMVGLRRSGTGTDSFNIGVGVLYDLNVQTLGDGILENMPLPGLEEEVRFKRQEQSGLLIMSSYSF</sequence>
<accession>A0A7W9AM55</accession>
<dbReference type="RefSeq" id="WP_184023560.1">
    <property type="nucleotide sequence ID" value="NZ_JACIJJ010000001.1"/>
</dbReference>
<gene>
    <name evidence="2" type="ORF">FHR19_000310</name>
</gene>
<keyword evidence="3" id="KW-1185">Reference proteome</keyword>
<protein>
    <recommendedName>
        <fullName evidence="4">Outer membrane protein beta-barrel domain-containing protein</fullName>
    </recommendedName>
</protein>
<evidence type="ECO:0008006" key="4">
    <source>
        <dbReference type="Google" id="ProtNLM"/>
    </source>
</evidence>
<name>A0A7W9AM55_9SPHN</name>